<evidence type="ECO:0000313" key="3">
    <source>
        <dbReference type="Proteomes" id="UP001443914"/>
    </source>
</evidence>
<proteinExistence type="predicted"/>
<feature type="region of interest" description="Disordered" evidence="1">
    <location>
        <begin position="170"/>
        <end position="200"/>
    </location>
</feature>
<dbReference type="PANTHER" id="PTHR33785:SF12">
    <property type="entry name" value="DUF1685 FAMILY PROTEIN"/>
    <property type="match status" value="1"/>
</dbReference>
<evidence type="ECO:0000256" key="1">
    <source>
        <dbReference type="SAM" id="MobiDB-lite"/>
    </source>
</evidence>
<sequence length="257" mass="28724">MEAENLLNLLDSHWYDLDFFHRSKPTKINKIPEIPFSNIDNNSDLKLAIIHTKSPTTLEKMSSNSKLSDFSASPNSVLLSSKLQTIFSGKQTEDFTPKGDSSSVSSKGNLVNSQTRLKKRLSKSLSDLEFEELKGFMDLGFVFSEHDKDSILASIIPGLHRLGNNNINNNNNNINNNDNDNDNDNDVVENDGKNGSKKGVTRPYLSEAWKVLEKKNKKKQNSVVMLNWKVGGSNNEIDMKCYLKSWAHSVASAVKSS</sequence>
<protein>
    <submittedName>
        <fullName evidence="2">Uncharacterized protein</fullName>
    </submittedName>
</protein>
<dbReference type="EMBL" id="JBDFQZ010000008">
    <property type="protein sequence ID" value="KAK9696855.1"/>
    <property type="molecule type" value="Genomic_DNA"/>
</dbReference>
<feature type="region of interest" description="Disordered" evidence="1">
    <location>
        <begin position="91"/>
        <end position="116"/>
    </location>
</feature>
<dbReference type="PANTHER" id="PTHR33785">
    <property type="entry name" value="OS06G0550800 PROTEIN"/>
    <property type="match status" value="1"/>
</dbReference>
<dbReference type="Proteomes" id="UP001443914">
    <property type="component" value="Unassembled WGS sequence"/>
</dbReference>
<dbReference type="AlphaFoldDB" id="A0AAW1J211"/>
<accession>A0AAW1J211</accession>
<keyword evidence="3" id="KW-1185">Reference proteome</keyword>
<feature type="compositionally biased region" description="Polar residues" evidence="1">
    <location>
        <begin position="99"/>
        <end position="115"/>
    </location>
</feature>
<name>A0AAW1J211_SAPOF</name>
<comment type="caution">
    <text evidence="2">The sequence shown here is derived from an EMBL/GenBank/DDBJ whole genome shotgun (WGS) entry which is preliminary data.</text>
</comment>
<organism evidence="2 3">
    <name type="scientific">Saponaria officinalis</name>
    <name type="common">Common soapwort</name>
    <name type="synonym">Lychnis saponaria</name>
    <dbReference type="NCBI Taxonomy" id="3572"/>
    <lineage>
        <taxon>Eukaryota</taxon>
        <taxon>Viridiplantae</taxon>
        <taxon>Streptophyta</taxon>
        <taxon>Embryophyta</taxon>
        <taxon>Tracheophyta</taxon>
        <taxon>Spermatophyta</taxon>
        <taxon>Magnoliopsida</taxon>
        <taxon>eudicotyledons</taxon>
        <taxon>Gunneridae</taxon>
        <taxon>Pentapetalae</taxon>
        <taxon>Caryophyllales</taxon>
        <taxon>Caryophyllaceae</taxon>
        <taxon>Caryophylleae</taxon>
        <taxon>Saponaria</taxon>
    </lineage>
</organism>
<feature type="compositionally biased region" description="Acidic residues" evidence="1">
    <location>
        <begin position="179"/>
        <end position="189"/>
    </location>
</feature>
<evidence type="ECO:0000313" key="2">
    <source>
        <dbReference type="EMBL" id="KAK9696855.1"/>
    </source>
</evidence>
<gene>
    <name evidence="2" type="ORF">RND81_08G001500</name>
</gene>
<reference evidence="2" key="1">
    <citation type="submission" date="2024-03" db="EMBL/GenBank/DDBJ databases">
        <title>WGS assembly of Saponaria officinalis var. Norfolk2.</title>
        <authorList>
            <person name="Jenkins J."/>
            <person name="Shu S."/>
            <person name="Grimwood J."/>
            <person name="Barry K."/>
            <person name="Goodstein D."/>
            <person name="Schmutz J."/>
            <person name="Leebens-Mack J."/>
            <person name="Osbourn A."/>
        </authorList>
    </citation>
    <scope>NUCLEOTIDE SEQUENCE [LARGE SCALE GENOMIC DNA]</scope>
    <source>
        <strain evidence="2">JIC</strain>
    </source>
</reference>